<dbReference type="AlphaFoldDB" id="A0A9N9P4V5"/>
<evidence type="ECO:0000313" key="1">
    <source>
        <dbReference type="EMBL" id="CAG8790143.1"/>
    </source>
</evidence>
<keyword evidence="2" id="KW-1185">Reference proteome</keyword>
<feature type="non-terminal residue" evidence="1">
    <location>
        <position position="153"/>
    </location>
</feature>
<protein>
    <submittedName>
        <fullName evidence="1">18248_t:CDS:1</fullName>
    </submittedName>
</protein>
<gene>
    <name evidence="1" type="ORF">DERYTH_LOCUS21246</name>
</gene>
<reference evidence="1" key="1">
    <citation type="submission" date="2021-06" db="EMBL/GenBank/DDBJ databases">
        <authorList>
            <person name="Kallberg Y."/>
            <person name="Tangrot J."/>
            <person name="Rosling A."/>
        </authorList>
    </citation>
    <scope>NUCLEOTIDE SEQUENCE</scope>
    <source>
        <strain evidence="1">MA453B</strain>
    </source>
</reference>
<accession>A0A9N9P4V5</accession>
<name>A0A9N9P4V5_9GLOM</name>
<organism evidence="1 2">
    <name type="scientific">Dentiscutata erythropus</name>
    <dbReference type="NCBI Taxonomy" id="1348616"/>
    <lineage>
        <taxon>Eukaryota</taxon>
        <taxon>Fungi</taxon>
        <taxon>Fungi incertae sedis</taxon>
        <taxon>Mucoromycota</taxon>
        <taxon>Glomeromycotina</taxon>
        <taxon>Glomeromycetes</taxon>
        <taxon>Diversisporales</taxon>
        <taxon>Gigasporaceae</taxon>
        <taxon>Dentiscutata</taxon>
    </lineage>
</organism>
<feature type="non-terminal residue" evidence="1">
    <location>
        <position position="1"/>
    </location>
</feature>
<comment type="caution">
    <text evidence="1">The sequence shown here is derived from an EMBL/GenBank/DDBJ whole genome shotgun (WGS) entry which is preliminary data.</text>
</comment>
<sequence length="153" mass="17180">KYISERPPDGYGVNSKKFIHHDLINPTPSASKIIESLANNLYKKVSDMFSAKPVESKKNIEVDFDKELADCIDKLSINKVLSKGFEAGVHASSSSKSLSKKIFKSHKINKEPKSHKRGGSKQTVLEQTIRKIIQSELKDILPSLLQELNFNNE</sequence>
<dbReference type="Proteomes" id="UP000789405">
    <property type="component" value="Unassembled WGS sequence"/>
</dbReference>
<dbReference type="OrthoDB" id="2404201at2759"/>
<proteinExistence type="predicted"/>
<evidence type="ECO:0000313" key="2">
    <source>
        <dbReference type="Proteomes" id="UP000789405"/>
    </source>
</evidence>
<dbReference type="EMBL" id="CAJVPY010026700">
    <property type="protein sequence ID" value="CAG8790143.1"/>
    <property type="molecule type" value="Genomic_DNA"/>
</dbReference>